<dbReference type="InterPro" id="IPR001878">
    <property type="entry name" value="Znf_CCHC"/>
</dbReference>
<dbReference type="SUPFAM" id="SSF57756">
    <property type="entry name" value="Retrovirus zinc finger-like domains"/>
    <property type="match status" value="1"/>
</dbReference>
<dbReference type="PANTHER" id="PTHR47481">
    <property type="match status" value="1"/>
</dbReference>
<organism evidence="4">
    <name type="scientific">Noccaea caerulescens</name>
    <name type="common">Alpine penny-cress</name>
    <name type="synonym">Thlaspi caerulescens</name>
    <dbReference type="NCBI Taxonomy" id="107243"/>
    <lineage>
        <taxon>Eukaryota</taxon>
        <taxon>Viridiplantae</taxon>
        <taxon>Streptophyta</taxon>
        <taxon>Embryophyta</taxon>
        <taxon>Tracheophyta</taxon>
        <taxon>Spermatophyta</taxon>
        <taxon>Magnoliopsida</taxon>
        <taxon>eudicotyledons</taxon>
        <taxon>Gunneridae</taxon>
        <taxon>Pentapetalae</taxon>
        <taxon>rosids</taxon>
        <taxon>malvids</taxon>
        <taxon>Brassicales</taxon>
        <taxon>Brassicaceae</taxon>
        <taxon>Coluteocarpeae</taxon>
        <taxon>Noccaea</taxon>
    </lineage>
</organism>
<dbReference type="SMART" id="SM00343">
    <property type="entry name" value="ZnF_C2HC"/>
    <property type="match status" value="1"/>
</dbReference>
<keyword evidence="1" id="KW-0862">Zinc</keyword>
<dbReference type="GO" id="GO:0008270">
    <property type="term" value="F:zinc ion binding"/>
    <property type="evidence" value="ECO:0007669"/>
    <property type="project" value="UniProtKB-KW"/>
</dbReference>
<gene>
    <name evidence="4" type="ORF">MP_TR26717_c6_g1_i1_g.78152</name>
</gene>
<name>A0A1J3IMV5_NOCCA</name>
<dbReference type="AlphaFoldDB" id="A0A1J3IMV5"/>
<protein>
    <submittedName>
        <fullName evidence="4">Retrovirus-related Pol polyprotein from transposon TNT 1-94</fullName>
    </submittedName>
</protein>
<evidence type="ECO:0000313" key="4">
    <source>
        <dbReference type="EMBL" id="JAU81622.1"/>
    </source>
</evidence>
<evidence type="ECO:0000256" key="1">
    <source>
        <dbReference type="PROSITE-ProRule" id="PRU00047"/>
    </source>
</evidence>
<dbReference type="InterPro" id="IPR036875">
    <property type="entry name" value="Znf_CCHC_sf"/>
</dbReference>
<dbReference type="EMBL" id="GEVM01024316">
    <property type="protein sequence ID" value="JAU81622.1"/>
    <property type="molecule type" value="Transcribed_RNA"/>
</dbReference>
<dbReference type="Gene3D" id="4.10.60.10">
    <property type="entry name" value="Zinc finger, CCHC-type"/>
    <property type="match status" value="1"/>
</dbReference>
<evidence type="ECO:0000259" key="3">
    <source>
        <dbReference type="PROSITE" id="PS50158"/>
    </source>
</evidence>
<feature type="region of interest" description="Disordered" evidence="2">
    <location>
        <begin position="208"/>
        <end position="254"/>
    </location>
</feature>
<keyword evidence="1" id="KW-0479">Metal-binding</keyword>
<accession>A0A1J3IMV5</accession>
<dbReference type="GO" id="GO:0003676">
    <property type="term" value="F:nucleic acid binding"/>
    <property type="evidence" value="ECO:0007669"/>
    <property type="project" value="InterPro"/>
</dbReference>
<feature type="domain" description="CCHC-type" evidence="3">
    <location>
        <begin position="259"/>
        <end position="275"/>
    </location>
</feature>
<feature type="compositionally biased region" description="Basic residues" evidence="2">
    <location>
        <begin position="239"/>
        <end position="254"/>
    </location>
</feature>
<reference evidence="4" key="1">
    <citation type="submission" date="2016-07" db="EMBL/GenBank/DDBJ databases">
        <title>De novo transcriptome assembly of four accessions of the metal hyperaccumulator plant Noccaea caerulescens.</title>
        <authorList>
            <person name="Blande D."/>
            <person name="Halimaa P."/>
            <person name="Tervahauta A.I."/>
            <person name="Aarts M.G."/>
            <person name="Karenlampi S.O."/>
        </authorList>
    </citation>
    <scope>NUCLEOTIDE SEQUENCE</scope>
</reference>
<dbReference type="Pfam" id="PF00098">
    <property type="entry name" value="zf-CCHC"/>
    <property type="match status" value="1"/>
</dbReference>
<dbReference type="PANTHER" id="PTHR47481:SF7">
    <property type="entry name" value="CCHC-TYPE DOMAIN-CONTAINING PROTEIN"/>
    <property type="match status" value="1"/>
</dbReference>
<dbReference type="Pfam" id="PF14223">
    <property type="entry name" value="Retrotran_gag_2"/>
    <property type="match status" value="1"/>
</dbReference>
<dbReference type="PROSITE" id="PS50158">
    <property type="entry name" value="ZF_CCHC"/>
    <property type="match status" value="1"/>
</dbReference>
<proteinExistence type="predicted"/>
<keyword evidence="1" id="KW-0863">Zinc-finger</keyword>
<sequence>MVTACKNIIAELNRGDKLDGDNYDIWYRKVQYVLEEQEVKETLLHFMEQPEQGDTPQHVRDLETYNVWKKKNSIARITLLSCMQDDLMCEFEEFETAKGMWEALKEKFGATSATKLRRLNQRFNDYKKRPNLSMRQHLRIMSNMIRELKNAGQTMTDEQQVQAVLRSLPESWDHMRMQMMHNVNVKTFEDLSRHLELEDERLEAAKPFNEANYASSNSGLKRKRGNNGNKASDQTDLKRQKKYVKRGKRGGKKDKTKVKCYNCGSLGHFVRECTEAKKTQEQQIT</sequence>
<evidence type="ECO:0000256" key="2">
    <source>
        <dbReference type="SAM" id="MobiDB-lite"/>
    </source>
</evidence>